<name>A0A7S1GFS0_9STRA</name>
<evidence type="ECO:0000313" key="2">
    <source>
        <dbReference type="EMBL" id="CAD8926404.1"/>
    </source>
</evidence>
<dbReference type="Gene3D" id="3.30.710.10">
    <property type="entry name" value="Potassium Channel Kv1.1, Chain A"/>
    <property type="match status" value="1"/>
</dbReference>
<organism evidence="2">
    <name type="scientific">Skeletonema marinoi</name>
    <dbReference type="NCBI Taxonomy" id="267567"/>
    <lineage>
        <taxon>Eukaryota</taxon>
        <taxon>Sar</taxon>
        <taxon>Stramenopiles</taxon>
        <taxon>Ochrophyta</taxon>
        <taxon>Bacillariophyta</taxon>
        <taxon>Coscinodiscophyceae</taxon>
        <taxon>Thalassiosirophycidae</taxon>
        <taxon>Thalassiosirales</taxon>
        <taxon>Skeletonemataceae</taxon>
        <taxon>Skeletonema</taxon>
        <taxon>Skeletonema marinoi-dohrnii complex</taxon>
    </lineage>
</organism>
<feature type="region of interest" description="Disordered" evidence="1">
    <location>
        <begin position="1"/>
        <end position="23"/>
    </location>
</feature>
<reference evidence="2" key="1">
    <citation type="submission" date="2021-01" db="EMBL/GenBank/DDBJ databases">
        <authorList>
            <person name="Corre E."/>
            <person name="Pelletier E."/>
            <person name="Niang G."/>
            <person name="Scheremetjew M."/>
            <person name="Finn R."/>
            <person name="Kale V."/>
            <person name="Holt S."/>
            <person name="Cochrane G."/>
            <person name="Meng A."/>
            <person name="Brown T."/>
            <person name="Cohen L."/>
        </authorList>
    </citation>
    <scope>NUCLEOTIDE SEQUENCE</scope>
    <source>
        <strain evidence="2">FE60</strain>
    </source>
</reference>
<dbReference type="AlphaFoldDB" id="A0A7S1GFS0"/>
<gene>
    <name evidence="2" type="ORF">SMAR1040_LOCUS351</name>
</gene>
<protein>
    <recommendedName>
        <fullName evidence="3">BTB domain-containing protein</fullName>
    </recommendedName>
</protein>
<dbReference type="InterPro" id="IPR011333">
    <property type="entry name" value="SKP1/BTB/POZ_sf"/>
</dbReference>
<evidence type="ECO:0000256" key="1">
    <source>
        <dbReference type="SAM" id="MobiDB-lite"/>
    </source>
</evidence>
<accession>A0A7S1GFS0</accession>
<proteinExistence type="predicted"/>
<sequence>MESETNHDDSDRPTKTLRSSRPDLKVILGSSNSNEKNECIQWYHSQTLASKSKYIDAMLSTPMKEKDDLTISFPDITIGVWERMMLFLDSPIVARQMKARDASELAVFYDKYEFDEGRKLCEVVIIEYMKLTNRMEKKNTLDLDFIIELVDVTHRANMEEAFKVSMGYIWEKLRSSDIRYGRLMFTEENLKKLSPLLKYSVNNRGRIWGPYGIQFTENNLITGSSGWDGKDDLVHFDDEQFAKVHIARSQKQAETLLRQCISHIELSGTSVADGGYECEVDICWDEYAPPHGDRRECTWNGQLVNFVVKYWTDDDFAGWAIVRKYCTGLDEDGNPDWDTEVELKCWTVPYSQNHKWPPRRGWVPADQLARGDPKIEYILHEKIV</sequence>
<evidence type="ECO:0008006" key="3">
    <source>
        <dbReference type="Google" id="ProtNLM"/>
    </source>
</evidence>
<dbReference type="EMBL" id="HBFU01000545">
    <property type="protein sequence ID" value="CAD8926404.1"/>
    <property type="molecule type" value="Transcribed_RNA"/>
</dbReference>